<dbReference type="CDD" id="cd03445">
    <property type="entry name" value="Thioesterase_II_repeat2"/>
    <property type="match status" value="1"/>
</dbReference>
<dbReference type="Gene3D" id="2.40.160.210">
    <property type="entry name" value="Acyl-CoA thioesterase, double hotdog domain"/>
    <property type="match status" value="2"/>
</dbReference>
<dbReference type="GO" id="GO:0009062">
    <property type="term" value="P:fatty acid catabolic process"/>
    <property type="evidence" value="ECO:0007669"/>
    <property type="project" value="TreeGrafter"/>
</dbReference>
<feature type="domain" description="Acyl-CoA thioesterase-like C-terminal" evidence="4">
    <location>
        <begin position="142"/>
        <end position="263"/>
    </location>
</feature>
<protein>
    <recommendedName>
        <fullName evidence="6">Acyl-CoA thioesterase II domain-containing protein</fullName>
    </recommendedName>
</protein>
<dbReference type="EMBL" id="UINC01001078">
    <property type="protein sequence ID" value="SUZ70001.1"/>
    <property type="molecule type" value="Genomic_DNA"/>
</dbReference>
<dbReference type="Pfam" id="PF13622">
    <property type="entry name" value="4HBT_3"/>
    <property type="match status" value="1"/>
</dbReference>
<dbReference type="GO" id="GO:0006637">
    <property type="term" value="P:acyl-CoA metabolic process"/>
    <property type="evidence" value="ECO:0007669"/>
    <property type="project" value="InterPro"/>
</dbReference>
<proteinExistence type="inferred from homology"/>
<dbReference type="InterPro" id="IPR049450">
    <property type="entry name" value="ACOT8-like_C"/>
</dbReference>
<comment type="similarity">
    <text evidence="1">Belongs to the C/M/P thioester hydrolase family.</text>
</comment>
<evidence type="ECO:0000313" key="5">
    <source>
        <dbReference type="EMBL" id="SUZ70001.1"/>
    </source>
</evidence>
<gene>
    <name evidence="5" type="ORF">METZ01_LOCUS22855</name>
</gene>
<dbReference type="AlphaFoldDB" id="A0A381PSH8"/>
<dbReference type="PANTHER" id="PTHR11066:SF34">
    <property type="entry name" value="ACYL-COENZYME A THIOESTERASE 8"/>
    <property type="match status" value="1"/>
</dbReference>
<name>A0A381PSH8_9ZZZZ</name>
<dbReference type="PANTHER" id="PTHR11066">
    <property type="entry name" value="ACYL-COA THIOESTERASE"/>
    <property type="match status" value="1"/>
</dbReference>
<evidence type="ECO:0000259" key="3">
    <source>
        <dbReference type="Pfam" id="PF13622"/>
    </source>
</evidence>
<sequence length="269" mass="29006">MGVRIDDFATLVALEPHGPDVFVGLSPDYPWGRVYGGQVVAQGLRAAMETVDSDHLIHSVHAYFIRGGTSDEPIRFEVDRIRNGRSFITRRVVARQSEGAILNLSCSFQVVEDQADIQESSLPTDVGEPGSGANEDWGLLSRRVAHRGGGRAAIWLKVAGPLGNDPVLQACALAYTSDDIPTTAVSSSHPRIGAVKLGHTSYGDAFIGASLDHAIWFHRPAPADEWQLHEFRSHGLNGGRGLSIGEIFAADGTHVATVAQEALLRERTR</sequence>
<dbReference type="SUPFAM" id="SSF54637">
    <property type="entry name" value="Thioesterase/thiol ester dehydrase-isomerase"/>
    <property type="match status" value="2"/>
</dbReference>
<dbReference type="InterPro" id="IPR042171">
    <property type="entry name" value="Acyl-CoA_hotdog"/>
</dbReference>
<keyword evidence="2" id="KW-0378">Hydrolase</keyword>
<reference evidence="5" key="1">
    <citation type="submission" date="2018-05" db="EMBL/GenBank/DDBJ databases">
        <authorList>
            <person name="Lanie J.A."/>
            <person name="Ng W.-L."/>
            <person name="Kazmierczak K.M."/>
            <person name="Andrzejewski T.M."/>
            <person name="Davidsen T.M."/>
            <person name="Wayne K.J."/>
            <person name="Tettelin H."/>
            <person name="Glass J.I."/>
            <person name="Rusch D."/>
            <person name="Podicherti R."/>
            <person name="Tsui H.-C.T."/>
            <person name="Winkler M.E."/>
        </authorList>
    </citation>
    <scope>NUCLEOTIDE SEQUENCE</scope>
</reference>
<dbReference type="Pfam" id="PF20789">
    <property type="entry name" value="4HBT_3C"/>
    <property type="match status" value="1"/>
</dbReference>
<dbReference type="CDD" id="cd03444">
    <property type="entry name" value="Thioesterase_II_repeat1"/>
    <property type="match status" value="1"/>
</dbReference>
<organism evidence="5">
    <name type="scientific">marine metagenome</name>
    <dbReference type="NCBI Taxonomy" id="408172"/>
    <lineage>
        <taxon>unclassified sequences</taxon>
        <taxon>metagenomes</taxon>
        <taxon>ecological metagenomes</taxon>
    </lineage>
</organism>
<dbReference type="InterPro" id="IPR029069">
    <property type="entry name" value="HotDog_dom_sf"/>
</dbReference>
<dbReference type="GO" id="GO:0005782">
    <property type="term" value="C:peroxisomal matrix"/>
    <property type="evidence" value="ECO:0007669"/>
    <property type="project" value="UniProtKB-SubCell"/>
</dbReference>
<evidence type="ECO:0000256" key="1">
    <source>
        <dbReference type="ARBA" id="ARBA00006538"/>
    </source>
</evidence>
<evidence type="ECO:0000256" key="2">
    <source>
        <dbReference type="ARBA" id="ARBA00022801"/>
    </source>
</evidence>
<feature type="domain" description="Acyl-CoA thioesterase-like N-terminal HotDog" evidence="3">
    <location>
        <begin position="28"/>
        <end position="109"/>
    </location>
</feature>
<accession>A0A381PSH8</accession>
<evidence type="ECO:0000259" key="4">
    <source>
        <dbReference type="Pfam" id="PF20789"/>
    </source>
</evidence>
<dbReference type="InterPro" id="IPR049449">
    <property type="entry name" value="TesB_ACOT8-like_N"/>
</dbReference>
<evidence type="ECO:0008006" key="6">
    <source>
        <dbReference type="Google" id="ProtNLM"/>
    </source>
</evidence>
<dbReference type="InterPro" id="IPR003703">
    <property type="entry name" value="Acyl_CoA_thio"/>
</dbReference>
<dbReference type="GO" id="GO:0047617">
    <property type="term" value="F:fatty acyl-CoA hydrolase activity"/>
    <property type="evidence" value="ECO:0007669"/>
    <property type="project" value="InterPro"/>
</dbReference>